<dbReference type="Proteomes" id="UP000235347">
    <property type="component" value="Unassembled WGS sequence"/>
</dbReference>
<reference evidence="1 2" key="1">
    <citation type="submission" date="2018-01" db="EMBL/GenBank/DDBJ databases">
        <title>Whole genome analyses suggest that Burkholderia sensu lato contains two further novel genera in the rhizoxinica-symbiotica group Mycetohabitans gen. nov., and Trinickia gen. nov.: implications for the evolution of diazotrophy and nodulation in the Burkholderiaceae.</title>
        <authorList>
            <person name="Estrada-de los Santos P."/>
            <person name="Palmer M."/>
            <person name="Chavez-Ramirez B."/>
            <person name="Beukes C."/>
            <person name="Steenkamp E.T."/>
            <person name="Hirsch A.M."/>
            <person name="Manyaka P."/>
            <person name="Maluk M."/>
            <person name="Lafos M."/>
            <person name="Crook M."/>
            <person name="Gross E."/>
            <person name="Simon M.F."/>
            <person name="Bueno dos Reis Junior F."/>
            <person name="Poole P.S."/>
            <person name="Venter S.N."/>
            <person name="James E.K."/>
        </authorList>
    </citation>
    <scope>NUCLEOTIDE SEQUENCE [LARGE SCALE GENOMIC DNA]</scope>
    <source>
        <strain evidence="1 2">GP25-8</strain>
    </source>
</reference>
<gene>
    <name evidence="1" type="ORF">C0Z19_27235</name>
</gene>
<comment type="caution">
    <text evidence="1">The sequence shown here is derived from an EMBL/GenBank/DDBJ whole genome shotgun (WGS) entry which is preliminary data.</text>
</comment>
<organism evidence="1 2">
    <name type="scientific">Trinickia soli</name>
    <dbReference type="NCBI Taxonomy" id="380675"/>
    <lineage>
        <taxon>Bacteria</taxon>
        <taxon>Pseudomonadati</taxon>
        <taxon>Pseudomonadota</taxon>
        <taxon>Betaproteobacteria</taxon>
        <taxon>Burkholderiales</taxon>
        <taxon>Burkholderiaceae</taxon>
        <taxon>Trinickia</taxon>
    </lineage>
</organism>
<name>A0A2N7VET6_9BURK</name>
<dbReference type="AlphaFoldDB" id="A0A2N7VET6"/>
<proteinExistence type="predicted"/>
<evidence type="ECO:0000313" key="1">
    <source>
        <dbReference type="EMBL" id="PMS15656.1"/>
    </source>
</evidence>
<dbReference type="EMBL" id="PNYB01000044">
    <property type="protein sequence ID" value="PMS15656.1"/>
    <property type="molecule type" value="Genomic_DNA"/>
</dbReference>
<protein>
    <submittedName>
        <fullName evidence="1">Uncharacterized protein</fullName>
    </submittedName>
</protein>
<sequence>MLTTVIAQWERAQKAALELADKLARETHASMQAAGVVPNTDVWKTLAKTALNMGSHYSDAMQAALDDGWRTQRDRMKLKSAADSVKTLAEIHADLAARVTQGHTQHASALASAAAQYLETLERCRNVQDASMAMAKFAGDLHHQTSAYAAVVASVAVGAPAALVQWAHAQLDQDDDEDAAAGAA</sequence>
<evidence type="ECO:0000313" key="2">
    <source>
        <dbReference type="Proteomes" id="UP000235347"/>
    </source>
</evidence>
<accession>A0A2N7VET6</accession>
<keyword evidence="2" id="KW-1185">Reference proteome</keyword>
<dbReference type="RefSeq" id="WP_102612933.1">
    <property type="nucleotide sequence ID" value="NZ_CADIKD010000031.1"/>
</dbReference>